<keyword evidence="2" id="KW-1185">Reference proteome</keyword>
<protein>
    <submittedName>
        <fullName evidence="1">Uncharacterized protein</fullName>
    </submittedName>
</protein>
<dbReference type="EMBL" id="BMAO01013074">
    <property type="protein sequence ID" value="GFQ86073.1"/>
    <property type="molecule type" value="Genomic_DNA"/>
</dbReference>
<evidence type="ECO:0000313" key="1">
    <source>
        <dbReference type="EMBL" id="GFQ86073.1"/>
    </source>
</evidence>
<evidence type="ECO:0000313" key="2">
    <source>
        <dbReference type="Proteomes" id="UP000887116"/>
    </source>
</evidence>
<accession>A0A8X6KXL1</accession>
<gene>
    <name evidence="1" type="ORF">TNCT_348651</name>
</gene>
<comment type="caution">
    <text evidence="1">The sequence shown here is derived from an EMBL/GenBank/DDBJ whole genome shotgun (WGS) entry which is preliminary data.</text>
</comment>
<name>A0A8X6KXL1_TRICU</name>
<proteinExistence type="predicted"/>
<dbReference type="AlphaFoldDB" id="A0A8X6KXL1"/>
<reference evidence="1" key="1">
    <citation type="submission" date="2020-07" db="EMBL/GenBank/DDBJ databases">
        <title>Multicomponent nature underlies the extraordinary mechanical properties of spider dragline silk.</title>
        <authorList>
            <person name="Kono N."/>
            <person name="Nakamura H."/>
            <person name="Mori M."/>
            <person name="Yoshida Y."/>
            <person name="Ohtoshi R."/>
            <person name="Malay A.D."/>
            <person name="Moran D.A.P."/>
            <person name="Tomita M."/>
            <person name="Numata K."/>
            <person name="Arakawa K."/>
        </authorList>
    </citation>
    <scope>NUCLEOTIDE SEQUENCE</scope>
</reference>
<organism evidence="1 2">
    <name type="scientific">Trichonephila clavata</name>
    <name type="common">Joro spider</name>
    <name type="synonym">Nephila clavata</name>
    <dbReference type="NCBI Taxonomy" id="2740835"/>
    <lineage>
        <taxon>Eukaryota</taxon>
        <taxon>Metazoa</taxon>
        <taxon>Ecdysozoa</taxon>
        <taxon>Arthropoda</taxon>
        <taxon>Chelicerata</taxon>
        <taxon>Arachnida</taxon>
        <taxon>Araneae</taxon>
        <taxon>Araneomorphae</taxon>
        <taxon>Entelegynae</taxon>
        <taxon>Araneoidea</taxon>
        <taxon>Nephilidae</taxon>
        <taxon>Trichonephila</taxon>
    </lineage>
</organism>
<dbReference type="Proteomes" id="UP000887116">
    <property type="component" value="Unassembled WGS sequence"/>
</dbReference>
<sequence>MLTPPTCLMSRNVLSRMVSKSRSESSLRGKTTSRCWILKKESPNQTMEATQKLEEETASITEMIAFLEGKMLEFLSCSVSHNLKTKTSTKIKPPIIKTPKLTLVSLKTLIKK</sequence>